<name>A0ABP9FYN7_9MICC</name>
<reference evidence="8" key="1">
    <citation type="journal article" date="2019" name="Int. J. Syst. Evol. Microbiol.">
        <title>The Global Catalogue of Microorganisms (GCM) 10K type strain sequencing project: providing services to taxonomists for standard genome sequencing and annotation.</title>
        <authorList>
            <consortium name="The Broad Institute Genomics Platform"/>
            <consortium name="The Broad Institute Genome Sequencing Center for Infectious Disease"/>
            <person name="Wu L."/>
            <person name="Ma J."/>
        </authorList>
    </citation>
    <scope>NUCLEOTIDE SEQUENCE [LARGE SCALE GENOMIC DNA]</scope>
    <source>
        <strain evidence="8">JCM 19129</strain>
    </source>
</reference>
<comment type="similarity">
    <text evidence="1">Belongs to the beta-class carbonic anhydrase family.</text>
</comment>
<evidence type="ECO:0000256" key="6">
    <source>
        <dbReference type="ARBA" id="ARBA00048348"/>
    </source>
</evidence>
<dbReference type="EMBL" id="BAABLW010000003">
    <property type="protein sequence ID" value="GAA4914779.1"/>
    <property type="molecule type" value="Genomic_DNA"/>
</dbReference>
<dbReference type="RefSeq" id="WP_345476718.1">
    <property type="nucleotide sequence ID" value="NZ_BAABLW010000003.1"/>
</dbReference>
<accession>A0ABP9FYN7</accession>
<dbReference type="SMART" id="SM00947">
    <property type="entry name" value="Pro_CA"/>
    <property type="match status" value="1"/>
</dbReference>
<evidence type="ECO:0000313" key="8">
    <source>
        <dbReference type="Proteomes" id="UP001500368"/>
    </source>
</evidence>
<dbReference type="Pfam" id="PF00484">
    <property type="entry name" value="Pro_CA"/>
    <property type="match status" value="1"/>
</dbReference>
<dbReference type="PANTHER" id="PTHR11002">
    <property type="entry name" value="CARBONIC ANHYDRASE"/>
    <property type="match status" value="1"/>
</dbReference>
<dbReference type="InterPro" id="IPR015892">
    <property type="entry name" value="Carbonic_anhydrase_CS"/>
</dbReference>
<protein>
    <recommendedName>
        <fullName evidence="2">carbonic anhydrase</fullName>
        <ecNumber evidence="2">4.2.1.1</ecNumber>
    </recommendedName>
</protein>
<dbReference type="PANTHER" id="PTHR11002:SF79">
    <property type="entry name" value="CARBONIC ANHYDRASE 2"/>
    <property type="match status" value="1"/>
</dbReference>
<dbReference type="EC" id="4.2.1.1" evidence="2"/>
<organism evidence="7 8">
    <name type="scientific">Nesterenkonia rhizosphaerae</name>
    <dbReference type="NCBI Taxonomy" id="1348272"/>
    <lineage>
        <taxon>Bacteria</taxon>
        <taxon>Bacillati</taxon>
        <taxon>Actinomycetota</taxon>
        <taxon>Actinomycetes</taxon>
        <taxon>Micrococcales</taxon>
        <taxon>Micrococcaceae</taxon>
        <taxon>Nesterenkonia</taxon>
    </lineage>
</organism>
<keyword evidence="3" id="KW-0862">Zinc</keyword>
<evidence type="ECO:0000256" key="1">
    <source>
        <dbReference type="ARBA" id="ARBA00006217"/>
    </source>
</evidence>
<evidence type="ECO:0000256" key="5">
    <source>
        <dbReference type="ARBA" id="ARBA00024993"/>
    </source>
</evidence>
<comment type="catalytic activity">
    <reaction evidence="6">
        <text>hydrogencarbonate + H(+) = CO2 + H2O</text>
        <dbReference type="Rhea" id="RHEA:10748"/>
        <dbReference type="ChEBI" id="CHEBI:15377"/>
        <dbReference type="ChEBI" id="CHEBI:15378"/>
        <dbReference type="ChEBI" id="CHEBI:16526"/>
        <dbReference type="ChEBI" id="CHEBI:17544"/>
        <dbReference type="EC" id="4.2.1.1"/>
    </reaction>
</comment>
<keyword evidence="8" id="KW-1185">Reference proteome</keyword>
<dbReference type="PROSITE" id="PS00704">
    <property type="entry name" value="PROK_CO2_ANHYDRASE_1"/>
    <property type="match status" value="1"/>
</dbReference>
<comment type="caution">
    <text evidence="7">The sequence shown here is derived from an EMBL/GenBank/DDBJ whole genome shotgun (WGS) entry which is preliminary data.</text>
</comment>
<dbReference type="InterPro" id="IPR036874">
    <property type="entry name" value="Carbonic_anhydrase_sf"/>
</dbReference>
<gene>
    <name evidence="7" type="ORF">GCM10025790_07200</name>
</gene>
<proteinExistence type="inferred from homology"/>
<sequence>MSEQTPASQTADQLVSAQPTPAEAWQLLKEGNARFVSGDVRHPNQNAARRSSLTDSQHPVAAIFGCSDSRLAAEIIFDVGLGDVFVVRTAGQVIDDAVLGSLEFSVDTLKVPLIVVLGHDSCGAVSAALQSAQSGDMPSGYVRDLVERILPSVLSARRAGSETVNETVEEHVKQTVARLNNHSRALHDAVQEGRTAVVGVTYRLAEGRADLVTTLGDL</sequence>
<evidence type="ECO:0000256" key="4">
    <source>
        <dbReference type="ARBA" id="ARBA00023239"/>
    </source>
</evidence>
<evidence type="ECO:0000256" key="3">
    <source>
        <dbReference type="ARBA" id="ARBA00022833"/>
    </source>
</evidence>
<comment type="function">
    <text evidence="5">Catalyzes the reversible hydration of carbon dioxide to form bicarbonate.</text>
</comment>
<evidence type="ECO:0000313" key="7">
    <source>
        <dbReference type="EMBL" id="GAA4914779.1"/>
    </source>
</evidence>
<dbReference type="SUPFAM" id="SSF53056">
    <property type="entry name" value="beta-carbonic anhydrase, cab"/>
    <property type="match status" value="1"/>
</dbReference>
<evidence type="ECO:0000256" key="2">
    <source>
        <dbReference type="ARBA" id="ARBA00012925"/>
    </source>
</evidence>
<dbReference type="CDD" id="cd03378">
    <property type="entry name" value="beta_CA_cladeC"/>
    <property type="match status" value="1"/>
</dbReference>
<dbReference type="Proteomes" id="UP001500368">
    <property type="component" value="Unassembled WGS sequence"/>
</dbReference>
<keyword evidence="4" id="KW-0456">Lyase</keyword>
<dbReference type="InterPro" id="IPR001765">
    <property type="entry name" value="Carbonic_anhydrase"/>
</dbReference>
<dbReference type="Gene3D" id="3.40.1050.10">
    <property type="entry name" value="Carbonic anhydrase"/>
    <property type="match status" value="1"/>
</dbReference>